<comment type="caution">
    <text evidence="1">The sequence shown here is derived from an EMBL/GenBank/DDBJ whole genome shotgun (WGS) entry which is preliminary data.</text>
</comment>
<sequence>MSVLFTAKQICEMALQAIGAYSINDTAAEPEHLKRALSWFDLNMAELAGIQRMFWLVPSTLTIALAADKRTYDLLDTLGASAPADGIQFPVEAHLDDGSGNRTPLEILRRDEYEGLAKLTTTGTPDRIYIDRLIEPTMSVYPIPTVSTDKVKLVVQTFAPSFASSRTGGSATGLRAAWQNWAVNKLAASLGNGPIRKLPRQEISDYLQLA</sequence>
<dbReference type="AlphaFoldDB" id="A0A0F8W4R8"/>
<accession>A0A0F8W4R8</accession>
<dbReference type="EMBL" id="LAZR01067448">
    <property type="protein sequence ID" value="KKK51568.1"/>
    <property type="molecule type" value="Genomic_DNA"/>
</dbReference>
<gene>
    <name evidence="1" type="ORF">LCGC14_3113640</name>
</gene>
<organism evidence="1">
    <name type="scientific">marine sediment metagenome</name>
    <dbReference type="NCBI Taxonomy" id="412755"/>
    <lineage>
        <taxon>unclassified sequences</taxon>
        <taxon>metagenomes</taxon>
        <taxon>ecological metagenomes</taxon>
    </lineage>
</organism>
<protein>
    <submittedName>
        <fullName evidence="1">Uncharacterized protein</fullName>
    </submittedName>
</protein>
<proteinExistence type="predicted"/>
<evidence type="ECO:0000313" key="1">
    <source>
        <dbReference type="EMBL" id="KKK51568.1"/>
    </source>
</evidence>
<feature type="non-terminal residue" evidence="1">
    <location>
        <position position="210"/>
    </location>
</feature>
<name>A0A0F8W4R8_9ZZZZ</name>
<reference evidence="1" key="1">
    <citation type="journal article" date="2015" name="Nature">
        <title>Complex archaea that bridge the gap between prokaryotes and eukaryotes.</title>
        <authorList>
            <person name="Spang A."/>
            <person name="Saw J.H."/>
            <person name="Jorgensen S.L."/>
            <person name="Zaremba-Niedzwiedzka K."/>
            <person name="Martijn J."/>
            <person name="Lind A.E."/>
            <person name="van Eijk R."/>
            <person name="Schleper C."/>
            <person name="Guy L."/>
            <person name="Ettema T.J."/>
        </authorList>
    </citation>
    <scope>NUCLEOTIDE SEQUENCE</scope>
</reference>